<dbReference type="PANTHER" id="PTHR36766:SF30">
    <property type="entry name" value="TIR-NBS TYPE DISEASE RESISTANCE PROTEIN-RELATED"/>
    <property type="match status" value="1"/>
</dbReference>
<reference evidence="2 3" key="1">
    <citation type="journal article" date="2023" name="Plants (Basel)">
        <title>Bridging the Gap: Combining Genomics and Transcriptomics Approaches to Understand Stylosanthes scabra, an Orphan Legume from the Brazilian Caatinga.</title>
        <authorList>
            <person name="Ferreira-Neto J.R.C."/>
            <person name="da Silva M.D."/>
            <person name="Binneck E."/>
            <person name="de Melo N.F."/>
            <person name="da Silva R.H."/>
            <person name="de Melo A.L.T.M."/>
            <person name="Pandolfi V."/>
            <person name="Bustamante F.O."/>
            <person name="Brasileiro-Vidal A.C."/>
            <person name="Benko-Iseppon A.M."/>
        </authorList>
    </citation>
    <scope>NUCLEOTIDE SEQUENCE [LARGE SCALE GENOMIC DNA]</scope>
    <source>
        <tissue evidence="2">Leaves</tissue>
    </source>
</reference>
<protein>
    <submittedName>
        <fullName evidence="2">Uncharacterized protein</fullName>
    </submittedName>
</protein>
<organism evidence="2 3">
    <name type="scientific">Stylosanthes scabra</name>
    <dbReference type="NCBI Taxonomy" id="79078"/>
    <lineage>
        <taxon>Eukaryota</taxon>
        <taxon>Viridiplantae</taxon>
        <taxon>Streptophyta</taxon>
        <taxon>Embryophyta</taxon>
        <taxon>Tracheophyta</taxon>
        <taxon>Spermatophyta</taxon>
        <taxon>Magnoliopsida</taxon>
        <taxon>eudicotyledons</taxon>
        <taxon>Gunneridae</taxon>
        <taxon>Pentapetalae</taxon>
        <taxon>rosids</taxon>
        <taxon>fabids</taxon>
        <taxon>Fabales</taxon>
        <taxon>Fabaceae</taxon>
        <taxon>Papilionoideae</taxon>
        <taxon>50 kb inversion clade</taxon>
        <taxon>dalbergioids sensu lato</taxon>
        <taxon>Dalbergieae</taxon>
        <taxon>Pterocarpus clade</taxon>
        <taxon>Stylosanthes</taxon>
    </lineage>
</organism>
<keyword evidence="3" id="KW-1185">Reference proteome</keyword>
<dbReference type="PANTHER" id="PTHR36766">
    <property type="entry name" value="PLANT BROAD-SPECTRUM MILDEW RESISTANCE PROTEIN RPW8"/>
    <property type="match status" value="1"/>
</dbReference>
<sequence>MEGQHHSLKELQINNSCYSVTSFSLDAFPNLVLVYILNCENMESVMVSLPGCLSCLQNFKIEDCGSLKSVSKVWMAAPQLQHLRIVGCPEMDLSATGDPHRILKSLYISYYERLVSSAAFINSQFQGLTHLTIHGECESVKCLPIEGWLPASLESLTPRDIKSVEKLECKGLAHLTSLQKLCIDDCPKLENIEGEKLHASLIQLTIYKSPLLSRRCEMKDPQTLRHGSWDMTKLGASSKLDSDIPFEYSAATLFTESYSLMAMPKGDRGWSDQGLDGYGEESLVEGLLCCKKKCKME</sequence>
<comment type="caution">
    <text evidence="2">The sequence shown here is derived from an EMBL/GenBank/DDBJ whole genome shotgun (WGS) entry which is preliminary data.</text>
</comment>
<evidence type="ECO:0000256" key="1">
    <source>
        <dbReference type="ARBA" id="ARBA00022821"/>
    </source>
</evidence>
<dbReference type="EMBL" id="JASCZI010181913">
    <property type="protein sequence ID" value="MED6186390.1"/>
    <property type="molecule type" value="Genomic_DNA"/>
</dbReference>
<accession>A0ABU6WKL1</accession>
<keyword evidence="1" id="KW-0611">Plant defense</keyword>
<gene>
    <name evidence="2" type="ORF">PIB30_066166</name>
</gene>
<dbReference type="SUPFAM" id="SSF52058">
    <property type="entry name" value="L domain-like"/>
    <property type="match status" value="1"/>
</dbReference>
<dbReference type="Gene3D" id="3.80.10.10">
    <property type="entry name" value="Ribonuclease Inhibitor"/>
    <property type="match status" value="2"/>
</dbReference>
<evidence type="ECO:0000313" key="2">
    <source>
        <dbReference type="EMBL" id="MED6186390.1"/>
    </source>
</evidence>
<dbReference type="Proteomes" id="UP001341840">
    <property type="component" value="Unassembled WGS sequence"/>
</dbReference>
<dbReference type="InterPro" id="IPR032675">
    <property type="entry name" value="LRR_dom_sf"/>
</dbReference>
<name>A0ABU6WKL1_9FABA</name>
<proteinExistence type="predicted"/>
<evidence type="ECO:0000313" key="3">
    <source>
        <dbReference type="Proteomes" id="UP001341840"/>
    </source>
</evidence>